<keyword evidence="5" id="KW-0012">Acyltransferase</keyword>
<dbReference type="GO" id="GO:0046513">
    <property type="term" value="P:ceramide biosynthetic process"/>
    <property type="evidence" value="ECO:0007669"/>
    <property type="project" value="TreeGrafter"/>
</dbReference>
<evidence type="ECO:0000256" key="5">
    <source>
        <dbReference type="ARBA" id="ARBA00023315"/>
    </source>
</evidence>
<keyword evidence="7" id="KW-0472">Membrane</keyword>
<dbReference type="InterPro" id="IPR015424">
    <property type="entry name" value="PyrdxlP-dep_Trfase"/>
</dbReference>
<dbReference type="InterPro" id="IPR050087">
    <property type="entry name" value="AON_synthase_class-II"/>
</dbReference>
<dbReference type="GO" id="GO:0017059">
    <property type="term" value="C:serine palmitoyltransferase complex"/>
    <property type="evidence" value="ECO:0007669"/>
    <property type="project" value="TreeGrafter"/>
</dbReference>
<dbReference type="SUPFAM" id="SSF53383">
    <property type="entry name" value="PLP-dependent transferases"/>
    <property type="match status" value="1"/>
</dbReference>
<evidence type="ECO:0000256" key="7">
    <source>
        <dbReference type="SAM" id="Phobius"/>
    </source>
</evidence>
<keyword evidence="3" id="KW-0808">Transferase</keyword>
<dbReference type="EMBL" id="CADEPM010000001">
    <property type="protein sequence ID" value="CAB3397849.1"/>
    <property type="molecule type" value="Genomic_DNA"/>
</dbReference>
<comment type="caution">
    <text evidence="9">The sequence shown here is derived from an EMBL/GenBank/DDBJ whole genome shotgun (WGS) entry which is preliminary data.</text>
</comment>
<dbReference type="Proteomes" id="UP000494206">
    <property type="component" value="Unassembled WGS sequence"/>
</dbReference>
<gene>
    <name evidence="9" type="ORF">CBOVIS_LOCUS1203</name>
</gene>
<dbReference type="PANTHER" id="PTHR13693:SF54">
    <property type="entry name" value="SERINE PALMITOYLTRANSFERASE 3"/>
    <property type="match status" value="1"/>
</dbReference>
<name>A0A8S1E2J8_9PELO</name>
<keyword evidence="10" id="KW-1185">Reference proteome</keyword>
<dbReference type="GO" id="GO:0030170">
    <property type="term" value="F:pyridoxal phosphate binding"/>
    <property type="evidence" value="ECO:0007669"/>
    <property type="project" value="InterPro"/>
</dbReference>
<dbReference type="PROSITE" id="PS00599">
    <property type="entry name" value="AA_TRANSFER_CLASS_2"/>
    <property type="match status" value="1"/>
</dbReference>
<dbReference type="InterPro" id="IPR001917">
    <property type="entry name" value="Aminotrans_II_pyridoxalP_BS"/>
</dbReference>
<evidence type="ECO:0000259" key="8">
    <source>
        <dbReference type="Pfam" id="PF00155"/>
    </source>
</evidence>
<evidence type="ECO:0000256" key="6">
    <source>
        <dbReference type="RuleBase" id="RU003693"/>
    </source>
</evidence>
<evidence type="ECO:0000313" key="10">
    <source>
        <dbReference type="Proteomes" id="UP000494206"/>
    </source>
</evidence>
<protein>
    <recommendedName>
        <fullName evidence="8">Aminotransferase class I/classII large domain-containing protein</fullName>
    </recommendedName>
</protein>
<dbReference type="InterPro" id="IPR015422">
    <property type="entry name" value="PyrdxlP-dep_Trfase_small"/>
</dbReference>
<dbReference type="Pfam" id="PF00155">
    <property type="entry name" value="Aminotran_1_2"/>
    <property type="match status" value="1"/>
</dbReference>
<feature type="transmembrane region" description="Helical" evidence="7">
    <location>
        <begin position="37"/>
        <end position="61"/>
    </location>
</feature>
<dbReference type="Gene3D" id="3.90.1150.10">
    <property type="entry name" value="Aspartate Aminotransferase, domain 1"/>
    <property type="match status" value="1"/>
</dbReference>
<dbReference type="Gene3D" id="3.40.640.10">
    <property type="entry name" value="Type I PLP-dependent aspartate aminotransferase-like (Major domain)"/>
    <property type="match status" value="1"/>
</dbReference>
<dbReference type="CDD" id="cd06454">
    <property type="entry name" value="KBL_like"/>
    <property type="match status" value="1"/>
</dbReference>
<evidence type="ECO:0000256" key="1">
    <source>
        <dbReference type="ARBA" id="ARBA00001933"/>
    </source>
</evidence>
<dbReference type="InterPro" id="IPR004839">
    <property type="entry name" value="Aminotransferase_I/II_large"/>
</dbReference>
<evidence type="ECO:0000256" key="3">
    <source>
        <dbReference type="ARBA" id="ARBA00022679"/>
    </source>
</evidence>
<evidence type="ECO:0000256" key="4">
    <source>
        <dbReference type="ARBA" id="ARBA00022898"/>
    </source>
</evidence>
<feature type="domain" description="Aminotransferase class I/classII large" evidence="8">
    <location>
        <begin position="138"/>
        <end position="496"/>
    </location>
</feature>
<dbReference type="GO" id="GO:0046512">
    <property type="term" value="P:sphingosine biosynthetic process"/>
    <property type="evidence" value="ECO:0007669"/>
    <property type="project" value="TreeGrafter"/>
</dbReference>
<comment type="cofactor">
    <cofactor evidence="1 6">
        <name>pyridoxal 5'-phosphate</name>
        <dbReference type="ChEBI" id="CHEBI:597326"/>
    </cofactor>
</comment>
<sequence length="512" mass="56929">MTVILKKEGTKKANGISNGVASEIIRPTWKLTDSEPVWYVLWLVRINIFVMVFGAFVASYLERFGLIRSKSAKGDRRMRDFAPLDNHFDATYTNHIYRPSTDVVNRPISGVPGAIVRLKDRYSDDFGWTQRFTGTESEVINLGSYNYLGFSHRTGICAETAAEYIDKYGLNCGGTRNERGSHQVHRSAEKCIANYIGVEDAVIFPMGFATNAMNIPALVDKNSLILSDRLNHSSLVTGCRLSNATIRVFRHNDAAHCEKVLRDSLCEVSPKSGKKYNKVLIIIEGIYSMEGTIVDLPSFIAIKKKYNCYLFLDEAHSIGAIGPTGRGVVEYWGCDPTDVDIMMGTLTKSFASAGGYMAGQKKIMDHIRLHSSGFCYGSTMSPPLVAQVEKALAIMCGEDGSDIGKNKAKQLLTNTRYLRERLKKMGFLVYGHQDSPVVPVMTFFITKVVEFSRRILKRNIGLVAVGYPATPLLEARIRICLSADHTQEHLDYILEAMETVGKETGIMYGKGT</sequence>
<dbReference type="AlphaFoldDB" id="A0A8S1E2J8"/>
<dbReference type="OrthoDB" id="65434at2759"/>
<keyword evidence="7" id="KW-0812">Transmembrane</keyword>
<organism evidence="9 10">
    <name type="scientific">Caenorhabditis bovis</name>
    <dbReference type="NCBI Taxonomy" id="2654633"/>
    <lineage>
        <taxon>Eukaryota</taxon>
        <taxon>Metazoa</taxon>
        <taxon>Ecdysozoa</taxon>
        <taxon>Nematoda</taxon>
        <taxon>Chromadorea</taxon>
        <taxon>Rhabditida</taxon>
        <taxon>Rhabditina</taxon>
        <taxon>Rhabditomorpha</taxon>
        <taxon>Rhabditoidea</taxon>
        <taxon>Rhabditidae</taxon>
        <taxon>Peloderinae</taxon>
        <taxon>Caenorhabditis</taxon>
    </lineage>
</organism>
<comment type="similarity">
    <text evidence="2 6">Belongs to the class-II pyridoxal-phosphate-dependent aminotransferase family.</text>
</comment>
<proteinExistence type="inferred from homology"/>
<reference evidence="9 10" key="1">
    <citation type="submission" date="2020-04" db="EMBL/GenBank/DDBJ databases">
        <authorList>
            <person name="Laetsch R D."/>
            <person name="Stevens L."/>
            <person name="Kumar S."/>
            <person name="Blaxter L. M."/>
        </authorList>
    </citation>
    <scope>NUCLEOTIDE SEQUENCE [LARGE SCALE GENOMIC DNA]</scope>
</reference>
<keyword evidence="4 6" id="KW-0663">Pyridoxal phosphate</keyword>
<keyword evidence="7" id="KW-1133">Transmembrane helix</keyword>
<dbReference type="GO" id="GO:0016020">
    <property type="term" value="C:membrane"/>
    <property type="evidence" value="ECO:0007669"/>
    <property type="project" value="GOC"/>
</dbReference>
<dbReference type="InterPro" id="IPR015421">
    <property type="entry name" value="PyrdxlP-dep_Trfase_major"/>
</dbReference>
<accession>A0A8S1E2J8</accession>
<evidence type="ECO:0000313" key="9">
    <source>
        <dbReference type="EMBL" id="CAB3397849.1"/>
    </source>
</evidence>
<evidence type="ECO:0000256" key="2">
    <source>
        <dbReference type="ARBA" id="ARBA00008392"/>
    </source>
</evidence>
<dbReference type="GO" id="GO:0004758">
    <property type="term" value="F:serine C-palmitoyltransferase activity"/>
    <property type="evidence" value="ECO:0007669"/>
    <property type="project" value="TreeGrafter"/>
</dbReference>
<dbReference type="PANTHER" id="PTHR13693">
    <property type="entry name" value="CLASS II AMINOTRANSFERASE/8-AMINO-7-OXONONANOATE SYNTHASE"/>
    <property type="match status" value="1"/>
</dbReference>